<proteinExistence type="predicted"/>
<sequence length="41" mass="4163">MLLAVICSALGYPTYTVGTITGTLGCVLPGPLVLGKVLLML</sequence>
<dbReference type="Proteomes" id="UP000593576">
    <property type="component" value="Unassembled WGS sequence"/>
</dbReference>
<evidence type="ECO:0000313" key="1">
    <source>
        <dbReference type="EMBL" id="MBA0873642.1"/>
    </source>
</evidence>
<gene>
    <name evidence="1" type="ORF">Goshw_005083</name>
</gene>
<evidence type="ECO:0000313" key="2">
    <source>
        <dbReference type="Proteomes" id="UP000593576"/>
    </source>
</evidence>
<dbReference type="AlphaFoldDB" id="A0A7J9MRG2"/>
<protein>
    <submittedName>
        <fullName evidence="1">Uncharacterized protein</fullName>
    </submittedName>
</protein>
<organism evidence="1 2">
    <name type="scientific">Gossypium schwendimanii</name>
    <name type="common">Cotton</name>
    <dbReference type="NCBI Taxonomy" id="34291"/>
    <lineage>
        <taxon>Eukaryota</taxon>
        <taxon>Viridiplantae</taxon>
        <taxon>Streptophyta</taxon>
        <taxon>Embryophyta</taxon>
        <taxon>Tracheophyta</taxon>
        <taxon>Spermatophyta</taxon>
        <taxon>Magnoliopsida</taxon>
        <taxon>eudicotyledons</taxon>
        <taxon>Gunneridae</taxon>
        <taxon>Pentapetalae</taxon>
        <taxon>rosids</taxon>
        <taxon>malvids</taxon>
        <taxon>Malvales</taxon>
        <taxon>Malvaceae</taxon>
        <taxon>Malvoideae</taxon>
        <taxon>Gossypium</taxon>
    </lineage>
</organism>
<keyword evidence="2" id="KW-1185">Reference proteome</keyword>
<name>A0A7J9MRG2_GOSSC</name>
<dbReference type="EMBL" id="JABFAF010000013">
    <property type="protein sequence ID" value="MBA0873642.1"/>
    <property type="molecule type" value="Genomic_DNA"/>
</dbReference>
<accession>A0A7J9MRG2</accession>
<comment type="caution">
    <text evidence="1">The sequence shown here is derived from an EMBL/GenBank/DDBJ whole genome shotgun (WGS) entry which is preliminary data.</text>
</comment>
<reference evidence="1 2" key="1">
    <citation type="journal article" date="2019" name="Genome Biol. Evol.">
        <title>Insights into the evolution of the New World diploid cottons (Gossypium, subgenus Houzingenia) based on genome sequencing.</title>
        <authorList>
            <person name="Grover C.E."/>
            <person name="Arick M.A. 2nd"/>
            <person name="Thrash A."/>
            <person name="Conover J.L."/>
            <person name="Sanders W.S."/>
            <person name="Peterson D.G."/>
            <person name="Frelichowski J.E."/>
            <person name="Scheffler J.A."/>
            <person name="Scheffler B.E."/>
            <person name="Wendel J.F."/>
        </authorList>
    </citation>
    <scope>NUCLEOTIDE SEQUENCE [LARGE SCALE GENOMIC DNA]</scope>
    <source>
        <strain evidence="1">1</strain>
        <tissue evidence="1">Leaf</tissue>
    </source>
</reference>